<evidence type="ECO:0000256" key="1">
    <source>
        <dbReference type="SAM" id="SignalP"/>
    </source>
</evidence>
<dbReference type="EMBL" id="QFQP01000030">
    <property type="protein sequence ID" value="PZR07527.1"/>
    <property type="molecule type" value="Genomic_DNA"/>
</dbReference>
<evidence type="ECO:0000313" key="2">
    <source>
        <dbReference type="EMBL" id="PZR07527.1"/>
    </source>
</evidence>
<dbReference type="Proteomes" id="UP000249061">
    <property type="component" value="Unassembled WGS sequence"/>
</dbReference>
<feature type="signal peptide" evidence="1">
    <location>
        <begin position="1"/>
        <end position="20"/>
    </location>
</feature>
<keyword evidence="1" id="KW-0732">Signal</keyword>
<dbReference type="AlphaFoldDB" id="A0A2W5T0G9"/>
<name>A0A2W5T0G9_9BACT</name>
<evidence type="ECO:0000313" key="3">
    <source>
        <dbReference type="Proteomes" id="UP000249061"/>
    </source>
</evidence>
<feature type="chain" id="PRO_5015881541" description="Cytochrome c domain-containing protein" evidence="1">
    <location>
        <begin position="21"/>
        <end position="385"/>
    </location>
</feature>
<sequence length="385" mass="41499">MNRLQFVVLLTLVSSGSAHAYGFMLRHDYTSCASCHVDPSGGSVVTPYGRAQGELLLRSRYGAPADEDPGKKAEFLLGLLAAAPEELMLGGDVRLAVLSPGMKGVRVFPMQIDVVGALKTGKMSASVSLGLGSAVTSAAKIVGEQVQLISRHHWVGYAPDEDQAFLLRVGRIPLPFGLRLPEHTIWARAVTKTDTNVSQQHGVSLAYSGERVRGELMGIVGNLQLSPAAYRERGYSGFLEFIPNHWMTVGVSSLVTHADSDLSTPQFSTFRHAHGAFLRASPWKPLVISVEADLTNQTRRTLGGPTGFVGVVQADIEPTQGFHLVAMGEVLVTDFSKPDGVGFGGWGGVWWFFAPHSDVRLDVITRRETDGTLNVSLLGQVHVFL</sequence>
<proteinExistence type="predicted"/>
<protein>
    <recommendedName>
        <fullName evidence="4">Cytochrome c domain-containing protein</fullName>
    </recommendedName>
</protein>
<reference evidence="2 3" key="1">
    <citation type="submission" date="2017-08" db="EMBL/GenBank/DDBJ databases">
        <title>Infants hospitalized years apart are colonized by the same room-sourced microbial strains.</title>
        <authorList>
            <person name="Brooks B."/>
            <person name="Olm M.R."/>
            <person name="Firek B.A."/>
            <person name="Baker R."/>
            <person name="Thomas B.C."/>
            <person name="Morowitz M.J."/>
            <person name="Banfield J.F."/>
        </authorList>
    </citation>
    <scope>NUCLEOTIDE SEQUENCE [LARGE SCALE GENOMIC DNA]</scope>
    <source>
        <strain evidence="2">S2_003_000_R2_14</strain>
    </source>
</reference>
<accession>A0A2W5T0G9</accession>
<comment type="caution">
    <text evidence="2">The sequence shown here is derived from an EMBL/GenBank/DDBJ whole genome shotgun (WGS) entry which is preliminary data.</text>
</comment>
<gene>
    <name evidence="2" type="ORF">DI536_27015</name>
</gene>
<organism evidence="2 3">
    <name type="scientific">Archangium gephyra</name>
    <dbReference type="NCBI Taxonomy" id="48"/>
    <lineage>
        <taxon>Bacteria</taxon>
        <taxon>Pseudomonadati</taxon>
        <taxon>Myxococcota</taxon>
        <taxon>Myxococcia</taxon>
        <taxon>Myxococcales</taxon>
        <taxon>Cystobacterineae</taxon>
        <taxon>Archangiaceae</taxon>
        <taxon>Archangium</taxon>
    </lineage>
</organism>
<evidence type="ECO:0008006" key="4">
    <source>
        <dbReference type="Google" id="ProtNLM"/>
    </source>
</evidence>